<dbReference type="InterPro" id="IPR016024">
    <property type="entry name" value="ARM-type_fold"/>
</dbReference>
<organism evidence="3 4">
    <name type="scientific">Endozoicomonas euniceicola</name>
    <dbReference type="NCBI Taxonomy" id="1234143"/>
    <lineage>
        <taxon>Bacteria</taxon>
        <taxon>Pseudomonadati</taxon>
        <taxon>Pseudomonadota</taxon>
        <taxon>Gammaproteobacteria</taxon>
        <taxon>Oceanospirillales</taxon>
        <taxon>Endozoicomonadaceae</taxon>
        <taxon>Endozoicomonas</taxon>
    </lineage>
</organism>
<gene>
    <name evidence="3" type="ORF">NX720_07270</name>
</gene>
<feature type="domain" description="DUF1601" evidence="2">
    <location>
        <begin position="834"/>
        <end position="843"/>
    </location>
</feature>
<dbReference type="Proteomes" id="UP001163255">
    <property type="component" value="Chromosome"/>
</dbReference>
<accession>A0ABY6GY21</accession>
<name>A0ABY6GY21_9GAMM</name>
<feature type="region of interest" description="Disordered" evidence="1">
    <location>
        <begin position="46"/>
        <end position="65"/>
    </location>
</feature>
<feature type="compositionally biased region" description="Polar residues" evidence="1">
    <location>
        <begin position="596"/>
        <end position="608"/>
    </location>
</feature>
<sequence>MTILPCHEFPLLGDQCPAGYPGQKVLEYLAQLQQRNVWLKQPLDWSQKEPESSQKGNTPSPSSPEFIEERFTSMTRLFFFLAFLLLLPLCHGHDPLFEPYLPVPQALGIGNFDKPEVSSLAIMTWMMAGHRGSASGQVDWPFAGYFGFGDSRFTGQKAHPEMVSAMPTPEAGSVETLLCLEPATHTINPLPYNCRSLPADACGLVASHDPEVVDGEPAPLFFPVPCDLPFTKAGASLYPLPCDDELCLGWESHSQKITLDFSQARVPDNFLRLVRRAGVLPGWFYQTTDQQGQVIYYWYDSQGNRYSVSQQEYWLMLSGLFESLMRRFYPEVFDPPFPAGGGWHIWLYTRKSKPAGRQGSGRGRAGRRGKIQLAAGGRGGNPDRKRSGSKPGQRPVAYVKPQPRAGATGTRKMPEKAPDTKAAETIASLVKEFKTGDLEAAAKRFKKKYNGKDHSYFCNRIKLATKKRGFSLTLEEKKQLQPFVTHLAEVISSSRFSGKHVSICVHSLTSSQLLYPFVSDRGLAGEIDTLTKALLIRVAQVRDLDSQGLSSLVWALAKLVEKGLEIQQTHSAVTALLPQVVEVAEQSKKKHEKNSSEVQVTEQASRAQLPQAAEETSPRDRFSSQGVSNVLWALGKLVEKGLEMQQVNSAVTELLPLVVQMAEGTSPEAGFSSQGVSNLLWALAKLVESGLRMRQASSAVTALLPMVVQVVEQSSREVVEEMSPEAGFNSQGVTNLLWALAKLVENGLEMQQVNSAVTELLPLVVQMAEGTSPEAGFSSQGVSNVVWALGKLVENGLRMRQANSAVTALLPLVVQVVEQSSREVVEEMSPEAGFNSQGVTNLLWALAKLVENGLEMQQAHKAMTALLLQVVEVVEKKSPEAGFNPQEVANLLWALAKFVENGLEMQQIHRAVTALLPQVVLMSEGTSLRTGFVPQHVASLLWALAKLVENGLEMQQAQSAVTALLPLVVQMAEGASLQAGFNPQTVANLLWALAKLVGNGLEMQQAHRAVTALLPQVVQVAEGASPQAEFSSQGVANLLWALAKLMENGLEMQQARRAVAALLPQVVQMAQGTSSQAGFTSQGVSNLLWALAKLVENGLEMQQIHRVVTALLPQVVQMAEGTSPQAGFNAQEVANLLWSIAFLGEFIEPQTIEGVLNSFSFDKQYLVLQQAQLLWSFMVFMARKVSINNQLILLVKSWYQTLAQQKNYEQLEPLLTTAGIWLEQEPFFNPKYETRPSQLQNDFKTKLTNKFPNIEFSEEQAFENLPPLDFFIGNPYRLGIEIQGPHHFTDQESLSKTGKTILKVETYKKVGLDVIEVPYRHLDRDNLSWVWAILLKKQSVQAPVDYPSMP</sequence>
<dbReference type="SUPFAM" id="SSF48371">
    <property type="entry name" value="ARM repeat"/>
    <property type="match status" value="1"/>
</dbReference>
<feature type="region of interest" description="Disordered" evidence="1">
    <location>
        <begin position="587"/>
        <end position="621"/>
    </location>
</feature>
<feature type="domain" description="DUF1601" evidence="2">
    <location>
        <begin position="728"/>
        <end position="737"/>
    </location>
</feature>
<feature type="region of interest" description="Disordered" evidence="1">
    <location>
        <begin position="353"/>
        <end position="420"/>
    </location>
</feature>
<proteinExistence type="predicted"/>
<reference evidence="3" key="1">
    <citation type="submission" date="2022-10" db="EMBL/GenBank/DDBJ databases">
        <title>Completed Genome Sequence of two octocoral isolated bacterium, Endozoicomonas euniceicola EF212T and Endozoicomonas gorgoniicola PS125T.</title>
        <authorList>
            <person name="Chiou Y.-J."/>
            <person name="Chen Y.-H."/>
        </authorList>
    </citation>
    <scope>NUCLEOTIDE SEQUENCE</scope>
    <source>
        <strain evidence="3">EF212</strain>
    </source>
</reference>
<feature type="domain" description="DUF1601" evidence="2">
    <location>
        <begin position="882"/>
        <end position="892"/>
    </location>
</feature>
<dbReference type="PANTHER" id="PTHR21228:SF40">
    <property type="entry name" value="LD45607P"/>
    <property type="match status" value="1"/>
</dbReference>
<dbReference type="RefSeq" id="WP_262600373.1">
    <property type="nucleotide sequence ID" value="NZ_CP103300.1"/>
</dbReference>
<dbReference type="EMBL" id="CP103300">
    <property type="protein sequence ID" value="UYM17699.1"/>
    <property type="molecule type" value="Genomic_DNA"/>
</dbReference>
<dbReference type="InterPro" id="IPR011632">
    <property type="entry name" value="DUF1601"/>
</dbReference>
<evidence type="ECO:0000259" key="2">
    <source>
        <dbReference type="Pfam" id="PF07671"/>
    </source>
</evidence>
<evidence type="ECO:0000256" key="1">
    <source>
        <dbReference type="SAM" id="MobiDB-lite"/>
    </source>
</evidence>
<keyword evidence="4" id="KW-1185">Reference proteome</keyword>
<dbReference type="Pfam" id="PF07671">
    <property type="entry name" value="DUF1601"/>
    <property type="match status" value="6"/>
</dbReference>
<protein>
    <submittedName>
        <fullName evidence="3">DUF1601 domain-containing protein</fullName>
    </submittedName>
</protein>
<feature type="domain" description="DUF1601" evidence="2">
    <location>
        <begin position="981"/>
        <end position="990"/>
    </location>
</feature>
<evidence type="ECO:0000313" key="3">
    <source>
        <dbReference type="EMBL" id="UYM17699.1"/>
    </source>
</evidence>
<feature type="domain" description="DUF1601" evidence="2">
    <location>
        <begin position="1030"/>
        <end position="1039"/>
    </location>
</feature>
<feature type="domain" description="DUF1601" evidence="2">
    <location>
        <begin position="1128"/>
        <end position="1137"/>
    </location>
</feature>
<dbReference type="InterPro" id="IPR050870">
    <property type="entry name" value="FAST_kinase"/>
</dbReference>
<evidence type="ECO:0000313" key="4">
    <source>
        <dbReference type="Proteomes" id="UP001163255"/>
    </source>
</evidence>
<dbReference type="PANTHER" id="PTHR21228">
    <property type="entry name" value="FAST LEU-RICH DOMAIN-CONTAINING"/>
    <property type="match status" value="1"/>
</dbReference>